<accession>A0AAN8ITJ6</accession>
<keyword evidence="6" id="KW-0406">Ion transport</keyword>
<organism evidence="8 9">
    <name type="scientific">Trichostrongylus colubriformis</name>
    <name type="common">Black scour worm</name>
    <dbReference type="NCBI Taxonomy" id="6319"/>
    <lineage>
        <taxon>Eukaryota</taxon>
        <taxon>Metazoa</taxon>
        <taxon>Ecdysozoa</taxon>
        <taxon>Nematoda</taxon>
        <taxon>Chromadorea</taxon>
        <taxon>Rhabditida</taxon>
        <taxon>Rhabditina</taxon>
        <taxon>Rhabditomorpha</taxon>
        <taxon>Strongyloidea</taxon>
        <taxon>Trichostrongylidae</taxon>
        <taxon>Trichostrongylus</taxon>
    </lineage>
</organism>
<dbReference type="InterPro" id="IPR000615">
    <property type="entry name" value="Bestrophin"/>
</dbReference>
<dbReference type="Proteomes" id="UP001331761">
    <property type="component" value="Unassembled WGS sequence"/>
</dbReference>
<evidence type="ECO:0000256" key="2">
    <source>
        <dbReference type="ARBA" id="ARBA00022692"/>
    </source>
</evidence>
<dbReference type="GO" id="GO:0034707">
    <property type="term" value="C:chloride channel complex"/>
    <property type="evidence" value="ECO:0007669"/>
    <property type="project" value="UniProtKB-KW"/>
</dbReference>
<dbReference type="PANTHER" id="PTHR10736:SF0">
    <property type="entry name" value="BESTROPHIN HOMOLOG"/>
    <property type="match status" value="1"/>
</dbReference>
<dbReference type="GO" id="GO:0005886">
    <property type="term" value="C:plasma membrane"/>
    <property type="evidence" value="ECO:0007669"/>
    <property type="project" value="UniProtKB-SubCell"/>
</dbReference>
<keyword evidence="6" id="KW-0868">Chloride</keyword>
<reference evidence="8 9" key="1">
    <citation type="submission" date="2019-10" db="EMBL/GenBank/DDBJ databases">
        <title>Assembly and Annotation for the nematode Trichostrongylus colubriformis.</title>
        <authorList>
            <person name="Martin J."/>
        </authorList>
    </citation>
    <scope>NUCLEOTIDE SEQUENCE [LARGE SCALE GENOMIC DNA]</scope>
    <source>
        <strain evidence="8">G859</strain>
        <tissue evidence="8">Whole worm</tissue>
    </source>
</reference>
<evidence type="ECO:0000313" key="9">
    <source>
        <dbReference type="Proteomes" id="UP001331761"/>
    </source>
</evidence>
<keyword evidence="6" id="KW-0407">Ion channel</keyword>
<dbReference type="GO" id="GO:0005254">
    <property type="term" value="F:chloride channel activity"/>
    <property type="evidence" value="ECO:0007669"/>
    <property type="project" value="UniProtKB-KW"/>
</dbReference>
<proteinExistence type="inferred from homology"/>
<evidence type="ECO:0000256" key="4">
    <source>
        <dbReference type="ARBA" id="ARBA00023136"/>
    </source>
</evidence>
<keyword evidence="6" id="KW-0813">Transport</keyword>
<comment type="subcellular location">
    <subcellularLocation>
        <location evidence="6">Cell membrane</location>
        <topology evidence="6">Multi-pass membrane protein</topology>
    </subcellularLocation>
    <subcellularLocation>
        <location evidence="1">Membrane</location>
    </subcellularLocation>
</comment>
<evidence type="ECO:0000256" key="3">
    <source>
        <dbReference type="ARBA" id="ARBA00022989"/>
    </source>
</evidence>
<gene>
    <name evidence="8" type="ORF">GCK32_014029</name>
</gene>
<keyword evidence="4" id="KW-0472">Membrane</keyword>
<keyword evidence="9" id="KW-1185">Reference proteome</keyword>
<dbReference type="EMBL" id="WIXE01004529">
    <property type="protein sequence ID" value="KAK5982953.1"/>
    <property type="molecule type" value="Genomic_DNA"/>
</dbReference>
<evidence type="ECO:0000256" key="1">
    <source>
        <dbReference type="ARBA" id="ARBA00004370"/>
    </source>
</evidence>
<keyword evidence="3" id="KW-1133">Transmembrane helix</keyword>
<name>A0AAN8ITJ6_TRICO</name>
<comment type="similarity">
    <text evidence="5 6">Belongs to the anion channel-forming bestrophin (TC 1.A.46) family. Calcium-sensitive chloride channel subfamily.</text>
</comment>
<evidence type="ECO:0000256" key="6">
    <source>
        <dbReference type="RuleBase" id="RU363126"/>
    </source>
</evidence>
<dbReference type="AlphaFoldDB" id="A0AAN8ITJ6"/>
<evidence type="ECO:0000313" key="8">
    <source>
        <dbReference type="EMBL" id="KAK5982953.1"/>
    </source>
</evidence>
<feature type="region of interest" description="Disordered" evidence="7">
    <location>
        <begin position="264"/>
        <end position="291"/>
    </location>
</feature>
<comment type="caution">
    <text evidence="8">The sequence shown here is derived from an EMBL/GenBank/DDBJ whole genome shotgun (WGS) entry which is preliminary data.</text>
</comment>
<evidence type="ECO:0000256" key="7">
    <source>
        <dbReference type="SAM" id="MobiDB-lite"/>
    </source>
</evidence>
<comment type="function">
    <text evidence="6">Forms chloride channels.</text>
</comment>
<dbReference type="Pfam" id="PF01062">
    <property type="entry name" value="Bestrophin"/>
    <property type="match status" value="1"/>
</dbReference>
<sequence>MIRKTVMRYVILCYVLVFRDISERIRRRFPTYNHLVPSLLTEAEKKRIENEDIKRVYWMPIEWATQLLKKCYKKGQIDEYHFGVLCETIMKFREMMHNLLSYDWVNVPLVYTQVMLNPFGLDEDDFEIDMLIERNLQIGYSYVESMYERLPPLVHVDVAALPHTKASMALIKQANPMVGSVANVNVPRAEQQVISKEDVELIRKLVASMALIKQANPMVGSVANVNVPRAEQQVISKEDVELIRKLVGPRFGRRFDYFQDKDKTDNVNLTKPHSTKSENDETQALIVSQKR</sequence>
<dbReference type="PANTHER" id="PTHR10736">
    <property type="entry name" value="BESTROPHIN"/>
    <property type="match status" value="1"/>
</dbReference>
<keyword evidence="2" id="KW-0812">Transmembrane</keyword>
<keyword evidence="6" id="KW-1003">Cell membrane</keyword>
<evidence type="ECO:0000256" key="5">
    <source>
        <dbReference type="ARBA" id="ARBA00034769"/>
    </source>
</evidence>
<protein>
    <recommendedName>
        <fullName evidence="6">Bestrophin homolog</fullName>
    </recommendedName>
</protein>
<dbReference type="InterPro" id="IPR021134">
    <property type="entry name" value="Bestrophin-like"/>
</dbReference>
<keyword evidence="6" id="KW-0869">Chloride channel</keyword>